<evidence type="ECO:0000256" key="3">
    <source>
        <dbReference type="ARBA" id="ARBA00022452"/>
    </source>
</evidence>
<keyword evidence="2 7" id="KW-0813">Transport</keyword>
<protein>
    <submittedName>
        <fullName evidence="10">TonB-dependent receptor</fullName>
    </submittedName>
</protein>
<dbReference type="NCBIfam" id="TIGR04056">
    <property type="entry name" value="OMP_RagA_SusC"/>
    <property type="match status" value="1"/>
</dbReference>
<keyword evidence="11" id="KW-1185">Reference proteome</keyword>
<dbReference type="PROSITE" id="PS52016">
    <property type="entry name" value="TONB_DEPENDENT_REC_3"/>
    <property type="match status" value="1"/>
</dbReference>
<dbReference type="Pfam" id="PF07715">
    <property type="entry name" value="Plug"/>
    <property type="match status" value="1"/>
</dbReference>
<dbReference type="Gene3D" id="2.170.130.10">
    <property type="entry name" value="TonB-dependent receptor, plug domain"/>
    <property type="match status" value="1"/>
</dbReference>
<proteinExistence type="inferred from homology"/>
<dbReference type="Gene3D" id="2.60.40.1120">
    <property type="entry name" value="Carboxypeptidase-like, regulatory domain"/>
    <property type="match status" value="1"/>
</dbReference>
<keyword evidence="3 7" id="KW-1134">Transmembrane beta strand</keyword>
<evidence type="ECO:0000256" key="5">
    <source>
        <dbReference type="ARBA" id="ARBA00023136"/>
    </source>
</evidence>
<evidence type="ECO:0000256" key="2">
    <source>
        <dbReference type="ARBA" id="ARBA00022448"/>
    </source>
</evidence>
<dbReference type="InterPro" id="IPR037066">
    <property type="entry name" value="Plug_dom_sf"/>
</dbReference>
<gene>
    <name evidence="10" type="ORF">O3P16_11905</name>
</gene>
<keyword evidence="5 7" id="KW-0472">Membrane</keyword>
<evidence type="ECO:0000256" key="1">
    <source>
        <dbReference type="ARBA" id="ARBA00004571"/>
    </source>
</evidence>
<accession>A0ABT4UKX8</accession>
<dbReference type="Proteomes" id="UP001210231">
    <property type="component" value="Unassembled WGS sequence"/>
</dbReference>
<dbReference type="NCBIfam" id="TIGR04057">
    <property type="entry name" value="SusC_RagA_signa"/>
    <property type="match status" value="1"/>
</dbReference>
<evidence type="ECO:0000256" key="4">
    <source>
        <dbReference type="ARBA" id="ARBA00022692"/>
    </source>
</evidence>
<dbReference type="SUPFAM" id="SSF49464">
    <property type="entry name" value="Carboxypeptidase regulatory domain-like"/>
    <property type="match status" value="1"/>
</dbReference>
<evidence type="ECO:0000313" key="10">
    <source>
        <dbReference type="EMBL" id="MDA3615514.1"/>
    </source>
</evidence>
<dbReference type="InterPro" id="IPR012910">
    <property type="entry name" value="Plug_dom"/>
</dbReference>
<organism evidence="10 11">
    <name type="scientific">Polluticaenibacter yanchengensis</name>
    <dbReference type="NCBI Taxonomy" id="3014562"/>
    <lineage>
        <taxon>Bacteria</taxon>
        <taxon>Pseudomonadati</taxon>
        <taxon>Bacteroidota</taxon>
        <taxon>Chitinophagia</taxon>
        <taxon>Chitinophagales</taxon>
        <taxon>Chitinophagaceae</taxon>
        <taxon>Polluticaenibacter</taxon>
    </lineage>
</organism>
<reference evidence="10 11" key="1">
    <citation type="submission" date="2022-12" db="EMBL/GenBank/DDBJ databases">
        <title>Chitinophagaceae gen. sp. nov., a new member of the family Chitinophagaceae, isolated from soil in a chemical factory.</title>
        <authorList>
            <person name="Ke Z."/>
        </authorList>
    </citation>
    <scope>NUCLEOTIDE SEQUENCE [LARGE SCALE GENOMIC DNA]</scope>
    <source>
        <strain evidence="10 11">LY-5</strain>
    </source>
</reference>
<evidence type="ECO:0000256" key="7">
    <source>
        <dbReference type="PROSITE-ProRule" id="PRU01360"/>
    </source>
</evidence>
<comment type="similarity">
    <text evidence="7">Belongs to the TonB-dependent receptor family.</text>
</comment>
<dbReference type="Pfam" id="PF13715">
    <property type="entry name" value="CarbopepD_reg_2"/>
    <property type="match status" value="1"/>
</dbReference>
<comment type="caution">
    <text evidence="10">The sequence shown here is derived from an EMBL/GenBank/DDBJ whole genome shotgun (WGS) entry which is preliminary data.</text>
</comment>
<dbReference type="EMBL" id="JAQGEF010000013">
    <property type="protein sequence ID" value="MDA3615514.1"/>
    <property type="molecule type" value="Genomic_DNA"/>
</dbReference>
<evidence type="ECO:0000313" key="11">
    <source>
        <dbReference type="Proteomes" id="UP001210231"/>
    </source>
</evidence>
<keyword evidence="4 7" id="KW-0812">Transmembrane</keyword>
<dbReference type="InterPro" id="IPR008969">
    <property type="entry name" value="CarboxyPept-like_regulatory"/>
</dbReference>
<dbReference type="InterPro" id="IPR023996">
    <property type="entry name" value="TonB-dep_OMP_SusC/RagA"/>
</dbReference>
<keyword evidence="10" id="KW-0675">Receptor</keyword>
<keyword evidence="8" id="KW-0732">Signal</keyword>
<dbReference type="Gene3D" id="2.40.170.20">
    <property type="entry name" value="TonB-dependent receptor, beta-barrel domain"/>
    <property type="match status" value="1"/>
</dbReference>
<dbReference type="RefSeq" id="WP_407031841.1">
    <property type="nucleotide sequence ID" value="NZ_JAQGEF010000013.1"/>
</dbReference>
<sequence length="1048" mass="116012">MKKLALLLGMGMYVLVPCATYASPKPRLYNYEEDLPARKITGTVLNADGQPVEGATILVKGTTLSTVTDSKGAFEITVNDDNAFLVISYVGFETQEISVNGKTSIQLTLKATDLKDLDDVVVVGYGTQKRKNVTGSISTVNGDVLRTRPAPNSTNLLQGRVAGLQITQVSAEPGRDNAQILLRGRGSFAGGTNNSPLVLIDGVTGDLNTLAPDDIDDITVLKDAASASIYGARAANGVILVTTKKGKSGKAQFTASANVSQHRATNRPNLISNSAEYMEMYNEATKRSNGVTFKYAQSEIDKYKAANGSPDYPNFDSYDYYVKPATIFNGNIGISGGTDKSNYNISFSYLDQDALLPVYNFKRYNLLARYSNNITKNITFGTMINGTVRNRFEPPFTGENMMLAIYAAGPLYGPFLPDGSGRVVSRAYAAEGRNRNPQEMFIMGNQRTMDYDLNAQASLDVKFSKNLTWNNKIAVRYTDQYYKMHQSPYQAYLLQEKAPSGDYAMNSFGPDILGITEQYSKTLTPTFYSTLNYNTKIGDAHEISALAGYEQITYSQRGLRARRINGVNYNIPELNGYSNTGETINTTHPRLPGLVAPGEWGLQSFFARLNYNYDGKYFLEASIRRDGTSKVSPDYRWGYYPSVSAGWMINKEKFMDNIDWITTLKLRGSFGTLGNQDVGNYLYQENLVSSGVLYSFDNNTASQGVINLTFRDQSLRWESSQITDFGFDLDIKRGLLTVAFDWFNKKTYDVLAPQTIPSSLGLAQPTTNDGSMQNRGIEVDIRHRNQIGEFSYGAFVNFSTVRNKLLSIRTENITGRNIRKVGLPYESYFVYLVDGVVQTGETPMSHSLNANIGAGDIKMKDVNGDGKITPDDRVLVNGVFPDYNYSFGFDVQYKRLGLNVFFQGVQGLKIRVANWGVDPFQQGTPPSVDWRNAWSPTNPSNTMPALYISGYQHMAQYGVNSDFFLRDASYLRLKNISLSYALAGAFLNKMKVQSATVFVSADNLVTFTKFINGDPERPNLSTGVNSATNNLSQYPQIKIFNAGLNIKF</sequence>
<feature type="domain" description="TonB-dependent receptor plug" evidence="9">
    <location>
        <begin position="130"/>
        <end position="238"/>
    </location>
</feature>
<evidence type="ECO:0000256" key="6">
    <source>
        <dbReference type="ARBA" id="ARBA00023237"/>
    </source>
</evidence>
<dbReference type="InterPro" id="IPR036942">
    <property type="entry name" value="Beta-barrel_TonB_sf"/>
</dbReference>
<evidence type="ECO:0000259" key="9">
    <source>
        <dbReference type="Pfam" id="PF07715"/>
    </source>
</evidence>
<name>A0ABT4UKX8_9BACT</name>
<feature type="signal peptide" evidence="8">
    <location>
        <begin position="1"/>
        <end position="22"/>
    </location>
</feature>
<evidence type="ECO:0000256" key="8">
    <source>
        <dbReference type="SAM" id="SignalP"/>
    </source>
</evidence>
<dbReference type="InterPro" id="IPR039426">
    <property type="entry name" value="TonB-dep_rcpt-like"/>
</dbReference>
<comment type="subcellular location">
    <subcellularLocation>
        <location evidence="1 7">Cell outer membrane</location>
        <topology evidence="1 7">Multi-pass membrane protein</topology>
    </subcellularLocation>
</comment>
<feature type="chain" id="PRO_5047491274" evidence="8">
    <location>
        <begin position="23"/>
        <end position="1048"/>
    </location>
</feature>
<dbReference type="InterPro" id="IPR023997">
    <property type="entry name" value="TonB-dep_OMP_SusC/RagA_CS"/>
</dbReference>
<keyword evidence="6 7" id="KW-0998">Cell outer membrane</keyword>
<dbReference type="SUPFAM" id="SSF56935">
    <property type="entry name" value="Porins"/>
    <property type="match status" value="1"/>
</dbReference>